<feature type="domain" description="HTH merR-type" evidence="5">
    <location>
        <begin position="112"/>
        <end position="158"/>
    </location>
</feature>
<evidence type="ECO:0000256" key="4">
    <source>
        <dbReference type="ARBA" id="ARBA00023163"/>
    </source>
</evidence>
<dbReference type="Pfam" id="PF00376">
    <property type="entry name" value="MerR"/>
    <property type="match status" value="1"/>
</dbReference>
<gene>
    <name evidence="6" type="ORF">HUG20_12645</name>
</gene>
<evidence type="ECO:0000313" key="7">
    <source>
        <dbReference type="Proteomes" id="UP000595349"/>
    </source>
</evidence>
<dbReference type="Proteomes" id="UP000595349">
    <property type="component" value="Chromosome"/>
</dbReference>
<dbReference type="PROSITE" id="PS50937">
    <property type="entry name" value="HTH_MERR_2"/>
    <property type="match status" value="1"/>
</dbReference>
<evidence type="ECO:0000313" key="6">
    <source>
        <dbReference type="EMBL" id="QQK80663.1"/>
    </source>
</evidence>
<name>A0A7T6ZBW3_9BACI</name>
<dbReference type="InterPro" id="IPR047057">
    <property type="entry name" value="MerR_fam"/>
</dbReference>
<evidence type="ECO:0000256" key="2">
    <source>
        <dbReference type="ARBA" id="ARBA00023015"/>
    </source>
</evidence>
<keyword evidence="3 6" id="KW-0238">DNA-binding</keyword>
<keyword evidence="7" id="KW-1185">Reference proteome</keyword>
<evidence type="ECO:0000259" key="5">
    <source>
        <dbReference type="PROSITE" id="PS50937"/>
    </source>
</evidence>
<keyword evidence="1" id="KW-0678">Repressor</keyword>
<dbReference type="RefSeq" id="WP_200085031.1">
    <property type="nucleotide sequence ID" value="NZ_CP054706.1"/>
</dbReference>
<keyword evidence="2" id="KW-0805">Transcription regulation</keyword>
<dbReference type="GO" id="GO:0003700">
    <property type="term" value="F:DNA-binding transcription factor activity"/>
    <property type="evidence" value="ECO:0007669"/>
    <property type="project" value="InterPro"/>
</dbReference>
<dbReference type="Pfam" id="PF13411">
    <property type="entry name" value="MerR_1"/>
    <property type="match status" value="1"/>
</dbReference>
<keyword evidence="4" id="KW-0804">Transcription</keyword>
<dbReference type="AlphaFoldDB" id="A0A7T6ZBW3"/>
<dbReference type="InterPro" id="IPR009061">
    <property type="entry name" value="DNA-bd_dom_put_sf"/>
</dbReference>
<accession>A0A7T6ZBW3</accession>
<proteinExistence type="predicted"/>
<dbReference type="EMBL" id="CP054706">
    <property type="protein sequence ID" value="QQK80663.1"/>
    <property type="molecule type" value="Genomic_DNA"/>
</dbReference>
<evidence type="ECO:0000256" key="1">
    <source>
        <dbReference type="ARBA" id="ARBA00022491"/>
    </source>
</evidence>
<protein>
    <submittedName>
        <fullName evidence="6">MerR family DNA-binding transcriptional regulator</fullName>
    </submittedName>
</protein>
<dbReference type="Gene3D" id="1.10.1660.10">
    <property type="match status" value="2"/>
</dbReference>
<dbReference type="InterPro" id="IPR000551">
    <property type="entry name" value="MerR-type_HTH_dom"/>
</dbReference>
<sequence>MKQMIAYIGVSNTTLKRYESNGLIPSVFYTKGNHRRYEEIHLIAFRTIRNLLKGFDIPVAYQLMKLAKEKKFTEANWIIAQSQKELVKKKETLKMHKEFILSLPQKPLKKTTMRIGELAKFANIETSTIRYWEERGLIKGIRDESSGYRFYEKNEVRKTIIISLLRKSVRYLDEIKIIVDEINDESLSSIRKHYTVANRELDIHLEKQLESISVYMVYCEKLRQH</sequence>
<dbReference type="SUPFAM" id="SSF46955">
    <property type="entry name" value="Putative DNA-binding domain"/>
    <property type="match status" value="2"/>
</dbReference>
<dbReference type="GO" id="GO:0003677">
    <property type="term" value="F:DNA binding"/>
    <property type="evidence" value="ECO:0007669"/>
    <property type="project" value="UniProtKB-KW"/>
</dbReference>
<dbReference type="SMART" id="SM00422">
    <property type="entry name" value="HTH_MERR"/>
    <property type="match status" value="2"/>
</dbReference>
<reference evidence="6 7" key="1">
    <citation type="submission" date="2020-06" db="EMBL/GenBank/DDBJ databases">
        <title>Genomic analysis of Salicibibacter sp. NKC21-4.</title>
        <authorList>
            <person name="Oh Y.J."/>
        </authorList>
    </citation>
    <scope>NUCLEOTIDE SEQUENCE [LARGE SCALE GENOMIC DNA]</scope>
    <source>
        <strain evidence="6 7">NKC21-4</strain>
    </source>
</reference>
<dbReference type="PANTHER" id="PTHR30204">
    <property type="entry name" value="REDOX-CYCLING DRUG-SENSING TRANSCRIPTIONAL ACTIVATOR SOXR"/>
    <property type="match status" value="1"/>
</dbReference>
<dbReference type="KEGG" id="scib:HUG20_12645"/>
<dbReference type="PANTHER" id="PTHR30204:SF69">
    <property type="entry name" value="MERR-FAMILY TRANSCRIPTIONAL REGULATOR"/>
    <property type="match status" value="1"/>
</dbReference>
<organism evidence="6 7">
    <name type="scientific">Salicibibacter cibi</name>
    <dbReference type="NCBI Taxonomy" id="2743001"/>
    <lineage>
        <taxon>Bacteria</taxon>
        <taxon>Bacillati</taxon>
        <taxon>Bacillota</taxon>
        <taxon>Bacilli</taxon>
        <taxon>Bacillales</taxon>
        <taxon>Bacillaceae</taxon>
        <taxon>Salicibibacter</taxon>
    </lineage>
</organism>
<evidence type="ECO:0000256" key="3">
    <source>
        <dbReference type="ARBA" id="ARBA00023125"/>
    </source>
</evidence>